<evidence type="ECO:0000256" key="1">
    <source>
        <dbReference type="SAM" id="MobiDB-lite"/>
    </source>
</evidence>
<feature type="region of interest" description="Disordered" evidence="1">
    <location>
        <begin position="35"/>
        <end position="62"/>
    </location>
</feature>
<protein>
    <submittedName>
        <fullName evidence="2">Uncharacterized protein</fullName>
    </submittedName>
</protein>
<dbReference type="HOGENOM" id="CLU_1277420_0_0_1"/>
<feature type="compositionally biased region" description="Basic and acidic residues" evidence="1">
    <location>
        <begin position="191"/>
        <end position="209"/>
    </location>
</feature>
<dbReference type="RefSeq" id="XP_008600228.1">
    <property type="nucleotide sequence ID" value="XM_008602006.1"/>
</dbReference>
<dbReference type="Proteomes" id="UP000002762">
    <property type="component" value="Unassembled WGS sequence"/>
</dbReference>
<accession>J4W133</accession>
<keyword evidence="3" id="KW-1185">Reference proteome</keyword>
<dbReference type="EMBL" id="JH725170">
    <property type="protein sequence ID" value="EJP64205.1"/>
    <property type="molecule type" value="Genomic_DNA"/>
</dbReference>
<reference evidence="2 3" key="1">
    <citation type="journal article" date="2012" name="Sci. Rep.">
        <title>Genomic perspectives on the evolution of fungal entomopathogenicity in Beauveria bassiana.</title>
        <authorList>
            <person name="Xiao G."/>
            <person name="Ying S.H."/>
            <person name="Zheng P."/>
            <person name="Wang Z.L."/>
            <person name="Zhang S."/>
            <person name="Xie X.Q."/>
            <person name="Shang Y."/>
            <person name="St Leger R.J."/>
            <person name="Zhao G.P."/>
            <person name="Wang C."/>
            <person name="Feng M.G."/>
        </authorList>
    </citation>
    <scope>NUCLEOTIDE SEQUENCE [LARGE SCALE GENOMIC DNA]</scope>
    <source>
        <strain evidence="2 3">ARSEF 2860</strain>
    </source>
</reference>
<proteinExistence type="predicted"/>
<feature type="region of interest" description="Disordered" evidence="1">
    <location>
        <begin position="190"/>
        <end position="216"/>
    </location>
</feature>
<dbReference type="InParanoid" id="J4W133"/>
<evidence type="ECO:0000313" key="3">
    <source>
        <dbReference type="Proteomes" id="UP000002762"/>
    </source>
</evidence>
<dbReference type="AlphaFoldDB" id="J4W133"/>
<sequence length="216" mass="23896">MSDQIEAVATAFAAVTTDDAPAPAPAPAAEEDIFRRPQALPTNSPVDLSYRDGWEDDEEDPKGVIDRNNRGWHAVEDYWKERGYPCLKIVEDEFGNHQFEPVLCLPPSAKNCPATAAEAETEFLVMEKVIGPAMKDTGGPADALVKHHLAGKDPAAIKRYTITVPRDKVEEHLEAGWKLKFGVPCVYAGNDKYRDDRARPEVKPKDSVARKTKLSK</sequence>
<organism evidence="2 3">
    <name type="scientific">Beauveria bassiana (strain ARSEF 2860)</name>
    <name type="common">White muscardine disease fungus</name>
    <name type="synonym">Tritirachium shiotae</name>
    <dbReference type="NCBI Taxonomy" id="655819"/>
    <lineage>
        <taxon>Eukaryota</taxon>
        <taxon>Fungi</taxon>
        <taxon>Dikarya</taxon>
        <taxon>Ascomycota</taxon>
        <taxon>Pezizomycotina</taxon>
        <taxon>Sordariomycetes</taxon>
        <taxon>Hypocreomycetidae</taxon>
        <taxon>Hypocreales</taxon>
        <taxon>Cordycipitaceae</taxon>
        <taxon>Beauveria</taxon>
    </lineage>
</organism>
<evidence type="ECO:0000313" key="2">
    <source>
        <dbReference type="EMBL" id="EJP64205.1"/>
    </source>
</evidence>
<gene>
    <name evidence="2" type="ORF">BBA_06909</name>
</gene>
<name>J4W133_BEAB2</name>
<dbReference type="GeneID" id="19889921"/>